<evidence type="ECO:0000313" key="2">
    <source>
        <dbReference type="EMBL" id="KIO15056.1"/>
    </source>
</evidence>
<dbReference type="EMBL" id="KN831944">
    <property type="protein sequence ID" value="KIO15056.1"/>
    <property type="molecule type" value="Genomic_DNA"/>
</dbReference>
<accession>A0A0C3PZ40</accession>
<dbReference type="AlphaFoldDB" id="A0A0C3PZ40"/>
<dbReference type="HOGENOM" id="CLU_2251147_0_0_1"/>
<evidence type="ECO:0000313" key="3">
    <source>
        <dbReference type="Proteomes" id="UP000054217"/>
    </source>
</evidence>
<keyword evidence="3" id="KW-1185">Reference proteome</keyword>
<protein>
    <submittedName>
        <fullName evidence="2">Uncharacterized protein</fullName>
    </submittedName>
</protein>
<reference evidence="2 3" key="1">
    <citation type="submission" date="2014-04" db="EMBL/GenBank/DDBJ databases">
        <authorList>
            <consortium name="DOE Joint Genome Institute"/>
            <person name="Kuo A."/>
            <person name="Kohler A."/>
            <person name="Costa M.D."/>
            <person name="Nagy L.G."/>
            <person name="Floudas D."/>
            <person name="Copeland A."/>
            <person name="Barry K.W."/>
            <person name="Cichocki N."/>
            <person name="Veneault-Fourrey C."/>
            <person name="LaButti K."/>
            <person name="Lindquist E.A."/>
            <person name="Lipzen A."/>
            <person name="Lundell T."/>
            <person name="Morin E."/>
            <person name="Murat C."/>
            <person name="Sun H."/>
            <person name="Tunlid A."/>
            <person name="Henrissat B."/>
            <person name="Grigoriev I.V."/>
            <person name="Hibbett D.S."/>
            <person name="Martin F."/>
            <person name="Nordberg H.P."/>
            <person name="Cantor M.N."/>
            <person name="Hua S.X."/>
        </authorList>
    </citation>
    <scope>NUCLEOTIDE SEQUENCE [LARGE SCALE GENOMIC DNA]</scope>
    <source>
        <strain evidence="2 3">Marx 270</strain>
    </source>
</reference>
<evidence type="ECO:0000256" key="1">
    <source>
        <dbReference type="SAM" id="MobiDB-lite"/>
    </source>
</evidence>
<gene>
    <name evidence="2" type="ORF">M404DRAFT_17925</name>
</gene>
<dbReference type="OrthoDB" id="10554592at2759"/>
<proteinExistence type="predicted"/>
<dbReference type="Proteomes" id="UP000054217">
    <property type="component" value="Unassembled WGS sequence"/>
</dbReference>
<sequence length="104" mass="11328">MPSKKTGKVIAIRTKFKNPLKAWKRNNPLHDRSPAAGIHAVSAQILGLQGLPAPGLQASTAATPSRYWARDVSDAIQISAPLGTSSRRRNPNRWCSDKGRDWGT</sequence>
<dbReference type="InParanoid" id="A0A0C3PZ40"/>
<feature type="region of interest" description="Disordered" evidence="1">
    <location>
        <begin position="81"/>
        <end position="104"/>
    </location>
</feature>
<organism evidence="2 3">
    <name type="scientific">Pisolithus tinctorius Marx 270</name>
    <dbReference type="NCBI Taxonomy" id="870435"/>
    <lineage>
        <taxon>Eukaryota</taxon>
        <taxon>Fungi</taxon>
        <taxon>Dikarya</taxon>
        <taxon>Basidiomycota</taxon>
        <taxon>Agaricomycotina</taxon>
        <taxon>Agaricomycetes</taxon>
        <taxon>Agaricomycetidae</taxon>
        <taxon>Boletales</taxon>
        <taxon>Sclerodermatineae</taxon>
        <taxon>Pisolithaceae</taxon>
        <taxon>Pisolithus</taxon>
    </lineage>
</organism>
<feature type="compositionally biased region" description="Basic and acidic residues" evidence="1">
    <location>
        <begin position="95"/>
        <end position="104"/>
    </location>
</feature>
<reference evidence="3" key="2">
    <citation type="submission" date="2015-01" db="EMBL/GenBank/DDBJ databases">
        <title>Evolutionary Origins and Diversification of the Mycorrhizal Mutualists.</title>
        <authorList>
            <consortium name="DOE Joint Genome Institute"/>
            <consortium name="Mycorrhizal Genomics Consortium"/>
            <person name="Kohler A."/>
            <person name="Kuo A."/>
            <person name="Nagy L.G."/>
            <person name="Floudas D."/>
            <person name="Copeland A."/>
            <person name="Barry K.W."/>
            <person name="Cichocki N."/>
            <person name="Veneault-Fourrey C."/>
            <person name="LaButti K."/>
            <person name="Lindquist E.A."/>
            <person name="Lipzen A."/>
            <person name="Lundell T."/>
            <person name="Morin E."/>
            <person name="Murat C."/>
            <person name="Riley R."/>
            <person name="Ohm R."/>
            <person name="Sun H."/>
            <person name="Tunlid A."/>
            <person name="Henrissat B."/>
            <person name="Grigoriev I.V."/>
            <person name="Hibbett D.S."/>
            <person name="Martin F."/>
        </authorList>
    </citation>
    <scope>NUCLEOTIDE SEQUENCE [LARGE SCALE GENOMIC DNA]</scope>
    <source>
        <strain evidence="3">Marx 270</strain>
    </source>
</reference>
<name>A0A0C3PZ40_PISTI</name>